<organism evidence="3 4">
    <name type="scientific">Pseudoscardovia radai</name>
    <dbReference type="NCBI Taxonomy" id="987066"/>
    <lineage>
        <taxon>Bacteria</taxon>
        <taxon>Bacillati</taxon>
        <taxon>Actinomycetota</taxon>
        <taxon>Actinomycetes</taxon>
        <taxon>Bifidobacteriales</taxon>
        <taxon>Bifidobacteriaceae</taxon>
        <taxon>Pseudoscardovia</taxon>
    </lineage>
</organism>
<feature type="domain" description="Treble clef zinc finger" evidence="1">
    <location>
        <begin position="27"/>
        <end position="63"/>
    </location>
</feature>
<evidence type="ECO:0000313" key="4">
    <source>
        <dbReference type="Proteomes" id="UP000216725"/>
    </source>
</evidence>
<comment type="caution">
    <text evidence="3">The sequence shown here is derived from an EMBL/GenBank/DDBJ whole genome shotgun (WGS) entry which is preliminary data.</text>
</comment>
<dbReference type="RefSeq" id="WP_094660831.1">
    <property type="nucleotide sequence ID" value="NZ_MWWR01000007.1"/>
</dbReference>
<evidence type="ECO:0000259" key="1">
    <source>
        <dbReference type="Pfam" id="PF14311"/>
    </source>
</evidence>
<dbReference type="PANTHER" id="PTHR37317:SF1">
    <property type="entry name" value="ZINC-RIBBON DOMAIN-CONTAINING PROTEIN-RELATED"/>
    <property type="match status" value="1"/>
</dbReference>
<feature type="domain" description="CapR homology" evidence="2">
    <location>
        <begin position="143"/>
        <end position="185"/>
    </location>
</feature>
<gene>
    <name evidence="3" type="ORF">PSRA_1014</name>
</gene>
<sequence>MRRKTQSEFVSEVAKVLPNVRVEGAYVNSRTKVAVSCVVCGYKWQANPFDLIRGHGCPRCAGKERKTPERFESEIAAVNPGIELIDSYRNTSTKMLVRCRTCRFEWLANPSTLRVGIGCPSCAGTLKKTRDIFVRQLAQVNPGITVLGEYRNNRTKILVRCDRCHHEWSQTPHNLLDSRSRCPRCVHSSTSFTEQYIIGFLKQLDGIGKILERDRDVIGMELDVYVPSLRLAFEPGSWVWHRNKLATDARKRSLCAAKGVRLVTIYDEVPLDETPQAENVYCVPYDFKVNRDRRGLQDLLISVTSAAAGVDFCGSVDWQAVEDYAYAHSVCGGTEDFVAKLAKRSPNIAVIGEYKGSSQRIQVRCKVCGFEWSSRADTLLEGNSACRKCGQRSSAKKHLKSPEEFVREVAEENPTVELTGRYRKAAERIGARCRLCGYEWSPVAGSLVGKHRSACPSCWGGKRKPKY</sequence>
<dbReference type="AlphaFoldDB" id="A0A261EXP6"/>
<proteinExistence type="predicted"/>
<evidence type="ECO:0008006" key="5">
    <source>
        <dbReference type="Google" id="ProtNLM"/>
    </source>
</evidence>
<dbReference type="Proteomes" id="UP000216725">
    <property type="component" value="Unassembled WGS sequence"/>
</dbReference>
<dbReference type="Pfam" id="PF14311">
    <property type="entry name" value="DUF4379"/>
    <property type="match status" value="1"/>
</dbReference>
<dbReference type="EMBL" id="MWWR01000007">
    <property type="protein sequence ID" value="OZG51617.1"/>
    <property type="molecule type" value="Genomic_DNA"/>
</dbReference>
<dbReference type="Pfam" id="PF21817">
    <property type="entry name" value="CapR"/>
    <property type="match status" value="1"/>
</dbReference>
<dbReference type="OrthoDB" id="3196679at2"/>
<keyword evidence="4" id="KW-1185">Reference proteome</keyword>
<dbReference type="InterPro" id="IPR025487">
    <property type="entry name" value="DUF4379"/>
</dbReference>
<name>A0A261EXP6_9BIFI</name>
<dbReference type="PANTHER" id="PTHR37317">
    <property type="entry name" value="BLR8090 PROTEIN"/>
    <property type="match status" value="1"/>
</dbReference>
<reference evidence="3 4" key="1">
    <citation type="journal article" date="2017" name="BMC Genomics">
        <title>Comparative genomic and phylogenomic analyses of the Bifidobacteriaceae family.</title>
        <authorList>
            <person name="Lugli G.A."/>
            <person name="Milani C."/>
            <person name="Turroni F."/>
            <person name="Duranti S."/>
            <person name="Mancabelli L."/>
            <person name="Mangifesta M."/>
            <person name="Ferrario C."/>
            <person name="Modesto M."/>
            <person name="Mattarelli P."/>
            <person name="Jiri K."/>
            <person name="van Sinderen D."/>
            <person name="Ventura M."/>
        </authorList>
    </citation>
    <scope>NUCLEOTIDE SEQUENCE [LARGE SCALE GENOMIC DNA]</scope>
    <source>
        <strain evidence="3 4">DSM 24742</strain>
    </source>
</reference>
<evidence type="ECO:0000259" key="2">
    <source>
        <dbReference type="Pfam" id="PF21817"/>
    </source>
</evidence>
<accession>A0A261EXP6</accession>
<evidence type="ECO:0000313" key="3">
    <source>
        <dbReference type="EMBL" id="OZG51617.1"/>
    </source>
</evidence>
<protein>
    <recommendedName>
        <fullName evidence="5">Zinc-ribbon domain-containing protein</fullName>
    </recommendedName>
</protein>
<dbReference type="InterPro" id="IPR048793">
    <property type="entry name" value="CapR_dom"/>
</dbReference>